<keyword evidence="4" id="KW-0479">Metal-binding</keyword>
<comment type="caution">
    <text evidence="13">The sequence shown here is derived from an EMBL/GenBank/DDBJ whole genome shotgun (WGS) entry which is preliminary data.</text>
</comment>
<evidence type="ECO:0000313" key="13">
    <source>
        <dbReference type="EMBL" id="PJA45839.1"/>
    </source>
</evidence>
<keyword evidence="7" id="KW-0460">Magnesium</keyword>
<dbReference type="NCBIfam" id="TIGR01494">
    <property type="entry name" value="ATPase_P-type"/>
    <property type="match status" value="2"/>
</dbReference>
<feature type="transmembrane region" description="Helical" evidence="11">
    <location>
        <begin position="841"/>
        <end position="861"/>
    </location>
</feature>
<evidence type="ECO:0000259" key="12">
    <source>
        <dbReference type="SMART" id="SM00831"/>
    </source>
</evidence>
<dbReference type="SUPFAM" id="SSF81653">
    <property type="entry name" value="Calcium ATPase, transduction domain A"/>
    <property type="match status" value="1"/>
</dbReference>
<dbReference type="EMBL" id="PFWT01000025">
    <property type="protein sequence ID" value="PJA45839.1"/>
    <property type="molecule type" value="Genomic_DNA"/>
</dbReference>
<proteinExistence type="predicted"/>
<feature type="transmembrane region" description="Helical" evidence="11">
    <location>
        <begin position="61"/>
        <end position="79"/>
    </location>
</feature>
<dbReference type="SUPFAM" id="SSF81665">
    <property type="entry name" value="Calcium ATPase, transmembrane domain M"/>
    <property type="match status" value="1"/>
</dbReference>
<dbReference type="Pfam" id="PF00689">
    <property type="entry name" value="Cation_ATPase_C"/>
    <property type="match status" value="1"/>
</dbReference>
<keyword evidence="5" id="KW-0547">Nucleotide-binding</keyword>
<dbReference type="PRINTS" id="PR00119">
    <property type="entry name" value="CATATPASE"/>
</dbReference>
<feature type="transmembrane region" description="Helical" evidence="11">
    <location>
        <begin position="275"/>
        <end position="300"/>
    </location>
</feature>
<dbReference type="Proteomes" id="UP000231263">
    <property type="component" value="Unassembled WGS sequence"/>
</dbReference>
<keyword evidence="3 11" id="KW-0812">Transmembrane</keyword>
<dbReference type="PRINTS" id="PR00120">
    <property type="entry name" value="HATPASE"/>
</dbReference>
<feature type="transmembrane region" description="Helical" evidence="11">
    <location>
        <begin position="85"/>
        <end position="101"/>
    </location>
</feature>
<evidence type="ECO:0000256" key="5">
    <source>
        <dbReference type="ARBA" id="ARBA00022741"/>
    </source>
</evidence>
<dbReference type="SFLD" id="SFLDF00027">
    <property type="entry name" value="p-type_atpase"/>
    <property type="match status" value="1"/>
</dbReference>
<sequence>MEVKNQISWHAQSKKDVFEAFSSSKKGLLVKEAERRLRENGVNEIPKQPPRAVFSIFIQQFMSPFMLILIFAAIVSLFLKEFFDVIVISLAVTLNVVLGFFQEYKADRSLHALQAYLPQTVNVKREGKIHEISASQIVVGDILLLAAGEKITADGRVIDAQTFSVDESALTGESSAVKKHSEAVASELAIADQKNMVFAGTVVVGGHAQILVTAIGLHTEIGKISQLVSEIEDEDTPLQAQLGRFASILGLAVLALAGIIFIGGSLAGFNIAEMFYLSVAIAVSSVPEGMAVSLTVILAIGMQRILKKKALVRKLVSAETLGSVSVICMDKTGTLTTGQMEVSEIRVGNDIVPIGSNDQKLYEIGRAILTTNASILEIDDKTHKEVLKGSPTEIALRRYTERLEPNLECDKYTLISELPFDSIKKYSASSFTFKKHRILYAVGAPEMLLAKADVSDKERQQLLKTFEEMTASGLRVLLVAKAEEMPEHKELTDSLVNDLKVIGFVGLKDPIRKETNATIAKAKKAGLRVVMITGDHPQTARAIALEAGIEAGAQAILTGAELDEMNDEDLKKRVDQFYIYARVAPKHKLRIIRAWQSRGKSVAMTGDGVNDAPALKASDIGIALGSGTAVAKETADMILLDNNVKTIIDAIYEGRTIFDNIRKMMVYFLSDSFSEIILVVGALALSLPLPILPAQILWINLIADGLPSVALTFEPGEDGIMDEPPRPKSEPILNSEMKILIFLVGMLTDFLLFGIYFYLLHHSTNIEEIRTFIFLTLGLDSLIYIFAVRKFRRSIFTSHPFENRLLVASVVLGFVMLFIPFSIPMLRDLFKLTQLSTQEWVILFGLAFVQLIIIEIVKEIYNLKRLKKMSVV</sequence>
<keyword evidence="10 11" id="KW-0472">Membrane</keyword>
<feature type="transmembrane region" description="Helical" evidence="11">
    <location>
        <begin position="739"/>
        <end position="759"/>
    </location>
</feature>
<organism evidence="13 14">
    <name type="scientific">Candidatus Uhrbacteria bacterium CG_4_9_14_3_um_filter_41_35</name>
    <dbReference type="NCBI Taxonomy" id="1975034"/>
    <lineage>
        <taxon>Bacteria</taxon>
        <taxon>Candidatus Uhriibacteriota</taxon>
    </lineage>
</organism>
<dbReference type="InterPro" id="IPR001757">
    <property type="entry name" value="P_typ_ATPase"/>
</dbReference>
<gene>
    <name evidence="13" type="ORF">CO173_04695</name>
</gene>
<feature type="domain" description="Cation-transporting P-type ATPase N-terminal" evidence="12">
    <location>
        <begin position="8"/>
        <end position="81"/>
    </location>
</feature>
<dbReference type="SMART" id="SM00831">
    <property type="entry name" value="Cation_ATPase_N"/>
    <property type="match status" value="1"/>
</dbReference>
<evidence type="ECO:0000313" key="14">
    <source>
        <dbReference type="Proteomes" id="UP000231263"/>
    </source>
</evidence>
<dbReference type="GO" id="GO:0005388">
    <property type="term" value="F:P-type calcium transporter activity"/>
    <property type="evidence" value="ECO:0007669"/>
    <property type="project" value="TreeGrafter"/>
</dbReference>
<dbReference type="PANTHER" id="PTHR24093:SF508">
    <property type="entry name" value="CALCIUM-TRANSPORTING ATPASE CTPE"/>
    <property type="match status" value="1"/>
</dbReference>
<dbReference type="Pfam" id="PF00122">
    <property type="entry name" value="E1-E2_ATPase"/>
    <property type="match status" value="1"/>
</dbReference>
<dbReference type="SUPFAM" id="SSF56784">
    <property type="entry name" value="HAD-like"/>
    <property type="match status" value="1"/>
</dbReference>
<dbReference type="Pfam" id="PF00690">
    <property type="entry name" value="Cation_ATPase_N"/>
    <property type="match status" value="1"/>
</dbReference>
<evidence type="ECO:0000256" key="2">
    <source>
        <dbReference type="ARBA" id="ARBA00022553"/>
    </source>
</evidence>
<dbReference type="GO" id="GO:0012505">
    <property type="term" value="C:endomembrane system"/>
    <property type="evidence" value="ECO:0007669"/>
    <property type="project" value="UniProtKB-SubCell"/>
</dbReference>
<reference evidence="14" key="1">
    <citation type="submission" date="2017-09" db="EMBL/GenBank/DDBJ databases">
        <title>Depth-based differentiation of microbial function through sediment-hosted aquifers and enrichment of novel symbionts in the deep terrestrial subsurface.</title>
        <authorList>
            <person name="Probst A.J."/>
            <person name="Ladd B."/>
            <person name="Jarett J.K."/>
            <person name="Geller-Mcgrath D.E."/>
            <person name="Sieber C.M.K."/>
            <person name="Emerson J.B."/>
            <person name="Anantharaman K."/>
            <person name="Thomas B.C."/>
            <person name="Malmstrom R."/>
            <person name="Stieglmeier M."/>
            <person name="Klingl A."/>
            <person name="Woyke T."/>
            <person name="Ryan C.M."/>
            <person name="Banfield J.F."/>
        </authorList>
    </citation>
    <scope>NUCLEOTIDE SEQUENCE [LARGE SCALE GENOMIC DNA]</scope>
</reference>
<evidence type="ECO:0000256" key="4">
    <source>
        <dbReference type="ARBA" id="ARBA00022723"/>
    </source>
</evidence>
<dbReference type="GO" id="GO:0046872">
    <property type="term" value="F:metal ion binding"/>
    <property type="evidence" value="ECO:0007669"/>
    <property type="project" value="UniProtKB-KW"/>
</dbReference>
<dbReference type="Gene3D" id="1.20.1110.10">
    <property type="entry name" value="Calcium-transporting ATPase, transmembrane domain"/>
    <property type="match status" value="1"/>
</dbReference>
<dbReference type="SFLD" id="SFLDS00003">
    <property type="entry name" value="Haloacid_Dehalogenase"/>
    <property type="match status" value="1"/>
</dbReference>
<dbReference type="InterPro" id="IPR023298">
    <property type="entry name" value="ATPase_P-typ_TM_dom_sf"/>
</dbReference>
<dbReference type="InterPro" id="IPR004014">
    <property type="entry name" value="ATPase_P-typ_cation-transptr_N"/>
</dbReference>
<keyword evidence="8" id="KW-1278">Translocase</keyword>
<evidence type="ECO:0000256" key="3">
    <source>
        <dbReference type="ARBA" id="ARBA00022692"/>
    </source>
</evidence>
<dbReference type="InterPro" id="IPR044492">
    <property type="entry name" value="P_typ_ATPase_HD_dom"/>
</dbReference>
<keyword evidence="2" id="KW-0597">Phosphoprotein</keyword>
<dbReference type="InterPro" id="IPR036412">
    <property type="entry name" value="HAD-like_sf"/>
</dbReference>
<protein>
    <submittedName>
        <fullName evidence="13">ATPase</fullName>
    </submittedName>
</protein>
<keyword evidence="9 11" id="KW-1133">Transmembrane helix</keyword>
<evidence type="ECO:0000256" key="8">
    <source>
        <dbReference type="ARBA" id="ARBA00022967"/>
    </source>
</evidence>
<dbReference type="InterPro" id="IPR023299">
    <property type="entry name" value="ATPase_P-typ_cyto_dom_N"/>
</dbReference>
<evidence type="ECO:0000256" key="11">
    <source>
        <dbReference type="SAM" id="Phobius"/>
    </source>
</evidence>
<feature type="transmembrane region" description="Helical" evidence="11">
    <location>
        <begin position="665"/>
        <end position="685"/>
    </location>
</feature>
<dbReference type="SFLD" id="SFLDG00002">
    <property type="entry name" value="C1.7:_P-type_atpase_like"/>
    <property type="match status" value="1"/>
</dbReference>
<evidence type="ECO:0000256" key="6">
    <source>
        <dbReference type="ARBA" id="ARBA00022840"/>
    </source>
</evidence>
<feature type="transmembrane region" description="Helical" evidence="11">
    <location>
        <begin position="691"/>
        <end position="713"/>
    </location>
</feature>
<accession>A0A2M7XD86</accession>
<dbReference type="Gene3D" id="2.70.150.10">
    <property type="entry name" value="Calcium-transporting ATPase, cytoplasmic transduction domain A"/>
    <property type="match status" value="1"/>
</dbReference>
<feature type="transmembrane region" description="Helical" evidence="11">
    <location>
        <begin position="248"/>
        <end position="269"/>
    </location>
</feature>
<name>A0A2M7XD86_9BACT</name>
<evidence type="ECO:0000256" key="9">
    <source>
        <dbReference type="ARBA" id="ARBA00022989"/>
    </source>
</evidence>
<dbReference type="InterPro" id="IPR006068">
    <property type="entry name" value="ATPase_P-typ_cation-transptr_C"/>
</dbReference>
<evidence type="ECO:0000256" key="7">
    <source>
        <dbReference type="ARBA" id="ARBA00022842"/>
    </source>
</evidence>
<dbReference type="Pfam" id="PF00702">
    <property type="entry name" value="Hydrolase"/>
    <property type="match status" value="1"/>
</dbReference>
<dbReference type="GO" id="GO:0005524">
    <property type="term" value="F:ATP binding"/>
    <property type="evidence" value="ECO:0007669"/>
    <property type="project" value="UniProtKB-KW"/>
</dbReference>
<dbReference type="PANTHER" id="PTHR24093">
    <property type="entry name" value="CATION TRANSPORTING ATPASE"/>
    <property type="match status" value="1"/>
</dbReference>
<evidence type="ECO:0000256" key="10">
    <source>
        <dbReference type="ARBA" id="ARBA00023136"/>
    </source>
</evidence>
<dbReference type="PROSITE" id="PS00154">
    <property type="entry name" value="ATPASE_E1_E2"/>
    <property type="match status" value="1"/>
</dbReference>
<feature type="transmembrane region" description="Helical" evidence="11">
    <location>
        <begin position="771"/>
        <end position="789"/>
    </location>
</feature>
<dbReference type="Gene3D" id="3.40.1110.10">
    <property type="entry name" value="Calcium-transporting ATPase, cytoplasmic domain N"/>
    <property type="match status" value="1"/>
</dbReference>
<dbReference type="AlphaFoldDB" id="A0A2M7XD86"/>
<dbReference type="FunFam" id="2.70.150.10:FF:000160">
    <property type="entry name" value="Sarcoplasmic/endoplasmic reticulum calcium ATPase 1"/>
    <property type="match status" value="1"/>
</dbReference>
<dbReference type="GO" id="GO:0016887">
    <property type="term" value="F:ATP hydrolysis activity"/>
    <property type="evidence" value="ECO:0007669"/>
    <property type="project" value="InterPro"/>
</dbReference>
<dbReference type="InterPro" id="IPR023214">
    <property type="entry name" value="HAD_sf"/>
</dbReference>
<feature type="transmembrane region" description="Helical" evidence="11">
    <location>
        <begin position="801"/>
        <end position="821"/>
    </location>
</feature>
<comment type="subcellular location">
    <subcellularLocation>
        <location evidence="1">Endomembrane system</location>
        <topology evidence="1">Multi-pass membrane protein</topology>
    </subcellularLocation>
</comment>
<dbReference type="InterPro" id="IPR018303">
    <property type="entry name" value="ATPase_P-typ_P_site"/>
</dbReference>
<dbReference type="Gene3D" id="3.40.50.1000">
    <property type="entry name" value="HAD superfamily/HAD-like"/>
    <property type="match status" value="1"/>
</dbReference>
<evidence type="ECO:0000256" key="1">
    <source>
        <dbReference type="ARBA" id="ARBA00004127"/>
    </source>
</evidence>
<dbReference type="InterPro" id="IPR059000">
    <property type="entry name" value="ATPase_P-type_domA"/>
</dbReference>
<dbReference type="SUPFAM" id="SSF81660">
    <property type="entry name" value="Metal cation-transporting ATPase, ATP-binding domain N"/>
    <property type="match status" value="1"/>
</dbReference>
<keyword evidence="6" id="KW-0067">ATP-binding</keyword>
<dbReference type="GO" id="GO:0005886">
    <property type="term" value="C:plasma membrane"/>
    <property type="evidence" value="ECO:0007669"/>
    <property type="project" value="TreeGrafter"/>
</dbReference>
<dbReference type="InterPro" id="IPR008250">
    <property type="entry name" value="ATPase_P-typ_transduc_dom_A_sf"/>
</dbReference>